<dbReference type="EMBL" id="VSRR010046653">
    <property type="protein sequence ID" value="MPC77756.1"/>
    <property type="molecule type" value="Genomic_DNA"/>
</dbReference>
<dbReference type="Proteomes" id="UP000324222">
    <property type="component" value="Unassembled WGS sequence"/>
</dbReference>
<gene>
    <name evidence="1" type="ORF">E2C01_072221</name>
</gene>
<name>A0A5B7I759_PORTR</name>
<evidence type="ECO:0000313" key="2">
    <source>
        <dbReference type="Proteomes" id="UP000324222"/>
    </source>
</evidence>
<accession>A0A5B7I759</accession>
<proteinExistence type="predicted"/>
<protein>
    <submittedName>
        <fullName evidence="1">Uncharacterized protein</fullName>
    </submittedName>
</protein>
<sequence>MEEEEEEEEEETSAIPFVPILLSSLSYLSPCQSLSILPRRVALFILRGSASIESKPHSE</sequence>
<evidence type="ECO:0000313" key="1">
    <source>
        <dbReference type="EMBL" id="MPC77756.1"/>
    </source>
</evidence>
<keyword evidence="2" id="KW-1185">Reference proteome</keyword>
<reference evidence="1 2" key="1">
    <citation type="submission" date="2019-05" db="EMBL/GenBank/DDBJ databases">
        <title>Another draft genome of Portunus trituberculatus and its Hox gene families provides insights of decapod evolution.</title>
        <authorList>
            <person name="Jeong J.-H."/>
            <person name="Song I."/>
            <person name="Kim S."/>
            <person name="Choi T."/>
            <person name="Kim D."/>
            <person name="Ryu S."/>
            <person name="Kim W."/>
        </authorList>
    </citation>
    <scope>NUCLEOTIDE SEQUENCE [LARGE SCALE GENOMIC DNA]</scope>
    <source>
        <tissue evidence="1">Muscle</tissue>
    </source>
</reference>
<dbReference type="AlphaFoldDB" id="A0A5B7I759"/>
<organism evidence="1 2">
    <name type="scientific">Portunus trituberculatus</name>
    <name type="common">Swimming crab</name>
    <name type="synonym">Neptunus trituberculatus</name>
    <dbReference type="NCBI Taxonomy" id="210409"/>
    <lineage>
        <taxon>Eukaryota</taxon>
        <taxon>Metazoa</taxon>
        <taxon>Ecdysozoa</taxon>
        <taxon>Arthropoda</taxon>
        <taxon>Crustacea</taxon>
        <taxon>Multicrustacea</taxon>
        <taxon>Malacostraca</taxon>
        <taxon>Eumalacostraca</taxon>
        <taxon>Eucarida</taxon>
        <taxon>Decapoda</taxon>
        <taxon>Pleocyemata</taxon>
        <taxon>Brachyura</taxon>
        <taxon>Eubrachyura</taxon>
        <taxon>Portunoidea</taxon>
        <taxon>Portunidae</taxon>
        <taxon>Portuninae</taxon>
        <taxon>Portunus</taxon>
    </lineage>
</organism>
<comment type="caution">
    <text evidence="1">The sequence shown here is derived from an EMBL/GenBank/DDBJ whole genome shotgun (WGS) entry which is preliminary data.</text>
</comment>